<name>A0ABN7WGK4_GIGMA</name>
<dbReference type="EMBL" id="CAJVQB010042722">
    <property type="protein sequence ID" value="CAG8830627.1"/>
    <property type="molecule type" value="Genomic_DNA"/>
</dbReference>
<reference evidence="1 2" key="1">
    <citation type="submission" date="2021-06" db="EMBL/GenBank/DDBJ databases">
        <authorList>
            <person name="Kallberg Y."/>
            <person name="Tangrot J."/>
            <person name="Rosling A."/>
        </authorList>
    </citation>
    <scope>NUCLEOTIDE SEQUENCE [LARGE SCALE GENOMIC DNA]</scope>
    <source>
        <strain evidence="1 2">120-4 pot B 10/14</strain>
    </source>
</reference>
<comment type="caution">
    <text evidence="1">The sequence shown here is derived from an EMBL/GenBank/DDBJ whole genome shotgun (WGS) entry which is preliminary data.</text>
</comment>
<feature type="non-terminal residue" evidence="1">
    <location>
        <position position="1"/>
    </location>
</feature>
<dbReference type="Proteomes" id="UP000789901">
    <property type="component" value="Unassembled WGS sequence"/>
</dbReference>
<evidence type="ECO:0000313" key="1">
    <source>
        <dbReference type="EMBL" id="CAG8830627.1"/>
    </source>
</evidence>
<proteinExistence type="predicted"/>
<gene>
    <name evidence="1" type="ORF">GMARGA_LOCUS30392</name>
</gene>
<protein>
    <submittedName>
        <fullName evidence="1">23598_t:CDS:1</fullName>
    </submittedName>
</protein>
<organism evidence="1 2">
    <name type="scientific">Gigaspora margarita</name>
    <dbReference type="NCBI Taxonomy" id="4874"/>
    <lineage>
        <taxon>Eukaryota</taxon>
        <taxon>Fungi</taxon>
        <taxon>Fungi incertae sedis</taxon>
        <taxon>Mucoromycota</taxon>
        <taxon>Glomeromycotina</taxon>
        <taxon>Glomeromycetes</taxon>
        <taxon>Diversisporales</taxon>
        <taxon>Gigasporaceae</taxon>
        <taxon>Gigaspora</taxon>
    </lineage>
</organism>
<sequence length="66" mass="7833">SKNLMNELINQISKENIQHLFKALKKLNEPNIQDWISFYKTPWIIVSLTQAYTKIPINLWNSTPFD</sequence>
<accession>A0ABN7WGK4</accession>
<keyword evidence="2" id="KW-1185">Reference proteome</keyword>
<evidence type="ECO:0000313" key="2">
    <source>
        <dbReference type="Proteomes" id="UP000789901"/>
    </source>
</evidence>